<dbReference type="AlphaFoldDB" id="A0A8H5D196"/>
<organism evidence="3 4">
    <name type="scientific">Leucocoprinus leucothites</name>
    <dbReference type="NCBI Taxonomy" id="201217"/>
    <lineage>
        <taxon>Eukaryota</taxon>
        <taxon>Fungi</taxon>
        <taxon>Dikarya</taxon>
        <taxon>Basidiomycota</taxon>
        <taxon>Agaricomycotina</taxon>
        <taxon>Agaricomycetes</taxon>
        <taxon>Agaricomycetidae</taxon>
        <taxon>Agaricales</taxon>
        <taxon>Agaricineae</taxon>
        <taxon>Agaricaceae</taxon>
        <taxon>Leucocoprinus</taxon>
    </lineage>
</organism>
<accession>A0A8H5D196</accession>
<dbReference type="EMBL" id="JAACJO010000013">
    <property type="protein sequence ID" value="KAF5351234.1"/>
    <property type="molecule type" value="Genomic_DNA"/>
</dbReference>
<dbReference type="OrthoDB" id="5967843at2759"/>
<dbReference type="PANTHER" id="PTHR10039:SF17">
    <property type="entry name" value="FUNGAL STAND N-TERMINAL GOODBYE DOMAIN-CONTAINING PROTEIN-RELATED"/>
    <property type="match status" value="1"/>
</dbReference>
<dbReference type="Gene3D" id="3.40.50.300">
    <property type="entry name" value="P-loop containing nucleotide triphosphate hydrolases"/>
    <property type="match status" value="1"/>
</dbReference>
<evidence type="ECO:0000259" key="2">
    <source>
        <dbReference type="Pfam" id="PF24883"/>
    </source>
</evidence>
<reference evidence="3 4" key="1">
    <citation type="journal article" date="2020" name="ISME J.">
        <title>Uncovering the hidden diversity of litter-decomposition mechanisms in mushroom-forming fungi.</title>
        <authorList>
            <person name="Floudas D."/>
            <person name="Bentzer J."/>
            <person name="Ahren D."/>
            <person name="Johansson T."/>
            <person name="Persson P."/>
            <person name="Tunlid A."/>
        </authorList>
    </citation>
    <scope>NUCLEOTIDE SEQUENCE [LARGE SCALE GENOMIC DNA]</scope>
    <source>
        <strain evidence="3 4">CBS 146.42</strain>
    </source>
</reference>
<dbReference type="SUPFAM" id="SSF52540">
    <property type="entry name" value="P-loop containing nucleoside triphosphate hydrolases"/>
    <property type="match status" value="1"/>
</dbReference>
<evidence type="ECO:0000256" key="1">
    <source>
        <dbReference type="ARBA" id="ARBA00022737"/>
    </source>
</evidence>
<evidence type="ECO:0000313" key="4">
    <source>
        <dbReference type="Proteomes" id="UP000559027"/>
    </source>
</evidence>
<dbReference type="InterPro" id="IPR027417">
    <property type="entry name" value="P-loop_NTPase"/>
</dbReference>
<dbReference type="Proteomes" id="UP000559027">
    <property type="component" value="Unassembled WGS sequence"/>
</dbReference>
<evidence type="ECO:0000313" key="3">
    <source>
        <dbReference type="EMBL" id="KAF5351234.1"/>
    </source>
</evidence>
<gene>
    <name evidence="3" type="ORF">D9756_008300</name>
</gene>
<name>A0A8H5D196_9AGAR</name>
<keyword evidence="4" id="KW-1185">Reference proteome</keyword>
<proteinExistence type="predicted"/>
<sequence>MVTVNIQGSIITEGTFIETNPVNSGQGLERLLSTSMREAFHDSSARWPPPRCHFGTRQELIAMITDWGLGISEHHQHILWMYGPFGVGKTAIAQTCAEILASKRRLGASLFFSRPNNQNDPSRVFTSIAYQIAVQCQPFADILDRKIQTNQALVTASLPVQFQELLVEPLGQVLPACPELEGYTLVIDGLDECKGVDAQCEIINITSSSVRDGTTPFRWFFTSRPEVHIVGSMNANPVSPLLFRFELPLSPKMDHEILTYFVYELNRIGERHGVSSSWPSEADVAVLVELAAGLWVYAATVVRFISDPVALGPVDQLRLVLSLKDNIKRRESDSVNPLAQMDLFYHLMFHQLTPKNVMIMRKILLLNSVYYEEFDKVHEMANVLGLSKEQFRTACGFLSSVLHFDLAGSNIQFYHASFMEFMEDRRRSQALFIYGDSLTELQQEIIERLNAVHACSTTTPTVDATYPQPSPHVNDNLLGYRGLVYSLVVLCDSDKCVVSPSVASSLVDFQFSKIPQLLSNCSYAPLGLNHTRFRNNLPPQFRGKILRRTWNPFHHLRKPEYASSDRPFILGHGANRLVCWLTKSSRNYLPLVQTNARINGGEVEGDDRELGVSTLSEA</sequence>
<feature type="domain" description="Nephrocystin 3-like N-terminal" evidence="2">
    <location>
        <begin position="73"/>
        <end position="224"/>
    </location>
</feature>
<dbReference type="Pfam" id="PF24883">
    <property type="entry name" value="NPHP3_N"/>
    <property type="match status" value="1"/>
</dbReference>
<protein>
    <recommendedName>
        <fullName evidence="2">Nephrocystin 3-like N-terminal domain-containing protein</fullName>
    </recommendedName>
</protein>
<comment type="caution">
    <text evidence="3">The sequence shown here is derived from an EMBL/GenBank/DDBJ whole genome shotgun (WGS) entry which is preliminary data.</text>
</comment>
<dbReference type="InterPro" id="IPR056884">
    <property type="entry name" value="NPHP3-like_N"/>
</dbReference>
<keyword evidence="1" id="KW-0677">Repeat</keyword>
<dbReference type="PANTHER" id="PTHR10039">
    <property type="entry name" value="AMELOGENIN"/>
    <property type="match status" value="1"/>
</dbReference>